<gene>
    <name evidence="1" type="ORF">LPJ66_004120</name>
</gene>
<keyword evidence="2" id="KW-1185">Reference proteome</keyword>
<proteinExistence type="predicted"/>
<protein>
    <submittedName>
        <fullName evidence="1">Uncharacterized protein</fullName>
    </submittedName>
</protein>
<reference evidence="1" key="1">
    <citation type="submission" date="2022-07" db="EMBL/GenBank/DDBJ databases">
        <title>Phylogenomic reconstructions and comparative analyses of Kickxellomycotina fungi.</title>
        <authorList>
            <person name="Reynolds N.K."/>
            <person name="Stajich J.E."/>
            <person name="Barry K."/>
            <person name="Grigoriev I.V."/>
            <person name="Crous P."/>
            <person name="Smith M.E."/>
        </authorList>
    </citation>
    <scope>NUCLEOTIDE SEQUENCE</scope>
    <source>
        <strain evidence="1">Benny 63K</strain>
    </source>
</reference>
<sequence length="592" mass="68211">MDNEATLEACVRKNNPYGIFFVGSIRKLDTKCERRLRKMSGIIRSKPDWITNISNPNTRTNWVTEARSQGLTDIETGYVLEELAYYATLHIPDSNVILSAVEQVWLSDTLVEGGTLEQLKRWSMRLEGESKGWCLESNCVVRNIVDPSMYPLSYKSSSFVGTRIKSPEAALEIQSFGRFPGNIDEWDREMKSAFPWSPISRRYPFSVAPNTRTASQEFCWLPSEFLISADGQVEIKSYINNLNPVKYASLYPVIAEVFSKCVPLLENVVTDVVYPRKSRVIPNCSNWLVTDESEPRDYRAPDYNERFDAWQARHRFIEPQPEPFELPERPQIPFSLRGRQLQAVVRMTNIDLTPETPVYNDDRWCLEAISQERIVAIGVCCYDVDNITDMHLEFRELVDDDIEHEQCDERGLDLAYGIFDNVRNGRSGRRAHAGDNSSDNGEDEDEDEEMHFNSDSIDISQEIGQVKLQNGRCIVFPNTYQRRFSQLQLVNKNVPGHCKLLIFYFVIPTDPIVSTEIVPPQQQDWWIKDVFQVEPLVKMPTLVLDNIIKYVDFPMSLSAAKEIRAELEKERRENSDSSGLVFFTPTFYYNST</sequence>
<dbReference type="EMBL" id="JANBPG010000473">
    <property type="protein sequence ID" value="KAJ1896221.1"/>
    <property type="molecule type" value="Genomic_DNA"/>
</dbReference>
<evidence type="ECO:0000313" key="2">
    <source>
        <dbReference type="Proteomes" id="UP001150581"/>
    </source>
</evidence>
<comment type="caution">
    <text evidence="1">The sequence shown here is derived from an EMBL/GenBank/DDBJ whole genome shotgun (WGS) entry which is preliminary data.</text>
</comment>
<dbReference type="Proteomes" id="UP001150581">
    <property type="component" value="Unassembled WGS sequence"/>
</dbReference>
<accession>A0ACC1IM90</accession>
<name>A0ACC1IM90_9FUNG</name>
<evidence type="ECO:0000313" key="1">
    <source>
        <dbReference type="EMBL" id="KAJ1896221.1"/>
    </source>
</evidence>
<organism evidence="1 2">
    <name type="scientific">Kickxella alabastrina</name>
    <dbReference type="NCBI Taxonomy" id="61397"/>
    <lineage>
        <taxon>Eukaryota</taxon>
        <taxon>Fungi</taxon>
        <taxon>Fungi incertae sedis</taxon>
        <taxon>Zoopagomycota</taxon>
        <taxon>Kickxellomycotina</taxon>
        <taxon>Kickxellomycetes</taxon>
        <taxon>Kickxellales</taxon>
        <taxon>Kickxellaceae</taxon>
        <taxon>Kickxella</taxon>
    </lineage>
</organism>